<evidence type="ECO:0000313" key="1">
    <source>
        <dbReference type="EMBL" id="CAD8193356.1"/>
    </source>
</evidence>
<sequence>MDSYIATWNTLRTKQNKINGQNQQKITGDMQMIRKTDFGIIFKIIRKQEVEEIIIKKVVKMEIGLS</sequence>
<keyword evidence="2" id="KW-1185">Reference proteome</keyword>
<dbReference type="EMBL" id="CAJJDP010000104">
    <property type="protein sequence ID" value="CAD8193356.1"/>
    <property type="molecule type" value="Genomic_DNA"/>
</dbReference>
<name>A0A8S1X4W7_PAROT</name>
<organism evidence="1 2">
    <name type="scientific">Paramecium octaurelia</name>
    <dbReference type="NCBI Taxonomy" id="43137"/>
    <lineage>
        <taxon>Eukaryota</taxon>
        <taxon>Sar</taxon>
        <taxon>Alveolata</taxon>
        <taxon>Ciliophora</taxon>
        <taxon>Intramacronucleata</taxon>
        <taxon>Oligohymenophorea</taxon>
        <taxon>Peniculida</taxon>
        <taxon>Parameciidae</taxon>
        <taxon>Paramecium</taxon>
    </lineage>
</organism>
<dbReference type="AlphaFoldDB" id="A0A8S1X4W7"/>
<dbReference type="Proteomes" id="UP000683925">
    <property type="component" value="Unassembled WGS sequence"/>
</dbReference>
<comment type="caution">
    <text evidence="1">The sequence shown here is derived from an EMBL/GenBank/DDBJ whole genome shotgun (WGS) entry which is preliminary data.</text>
</comment>
<protein>
    <submittedName>
        <fullName evidence="1">Uncharacterized protein</fullName>
    </submittedName>
</protein>
<accession>A0A8S1X4W7</accession>
<reference evidence="1" key="1">
    <citation type="submission" date="2021-01" db="EMBL/GenBank/DDBJ databases">
        <authorList>
            <consortium name="Genoscope - CEA"/>
            <person name="William W."/>
        </authorList>
    </citation>
    <scope>NUCLEOTIDE SEQUENCE</scope>
</reference>
<gene>
    <name evidence="1" type="ORF">POCTA_138.1.T1040105</name>
</gene>
<evidence type="ECO:0000313" key="2">
    <source>
        <dbReference type="Proteomes" id="UP000683925"/>
    </source>
</evidence>
<proteinExistence type="predicted"/>